<protein>
    <submittedName>
        <fullName evidence="2">Uncharacterized protein</fullName>
    </submittedName>
</protein>
<dbReference type="AlphaFoldDB" id="A0AAV6UGE2"/>
<feature type="chain" id="PRO_5043574425" evidence="1">
    <location>
        <begin position="18"/>
        <end position="241"/>
    </location>
</feature>
<feature type="signal peptide" evidence="1">
    <location>
        <begin position="1"/>
        <end position="17"/>
    </location>
</feature>
<comment type="caution">
    <text evidence="2">The sequence shown here is derived from an EMBL/GenBank/DDBJ whole genome shotgun (WGS) entry which is preliminary data.</text>
</comment>
<proteinExistence type="predicted"/>
<keyword evidence="1" id="KW-0732">Signal</keyword>
<gene>
    <name evidence="2" type="ORF">JTE90_010122</name>
</gene>
<accession>A0AAV6UGE2</accession>
<evidence type="ECO:0000313" key="2">
    <source>
        <dbReference type="EMBL" id="KAG8182356.1"/>
    </source>
</evidence>
<sequence>MWNSVFVAFLVIAGSTAFVFRDCDLKKCDKFKITGIRPDMAPNEQQLLQVCGIMLERFSCIDNSIKDCTGQDLEELSSSDNTTVADTSTMLFNLQRLGVDLCDEDSLLHASYVANVDCFNDFLRKPHPECLEEANTVYEAYIQAQKVLGAVKTLTEEAQDAECLITAHTVACATILLGEECGEVARTTLVEVMRRVRYMSLSMDVCTKEQFEMLKTGYLGFVELEEPRKSYFRQAFEAGKK</sequence>
<evidence type="ECO:0000256" key="1">
    <source>
        <dbReference type="SAM" id="SignalP"/>
    </source>
</evidence>
<name>A0AAV6UGE2_9ARAC</name>
<reference evidence="2 3" key="1">
    <citation type="journal article" date="2022" name="Nat. Ecol. Evol.">
        <title>A masculinizing supergene underlies an exaggerated male reproductive morph in a spider.</title>
        <authorList>
            <person name="Hendrickx F."/>
            <person name="De Corte Z."/>
            <person name="Sonet G."/>
            <person name="Van Belleghem S.M."/>
            <person name="Kostlbacher S."/>
            <person name="Vangestel C."/>
        </authorList>
    </citation>
    <scope>NUCLEOTIDE SEQUENCE [LARGE SCALE GENOMIC DNA]</scope>
    <source>
        <strain evidence="2">W744_W776</strain>
    </source>
</reference>
<dbReference type="Proteomes" id="UP000827092">
    <property type="component" value="Unassembled WGS sequence"/>
</dbReference>
<organism evidence="2 3">
    <name type="scientific">Oedothorax gibbosus</name>
    <dbReference type="NCBI Taxonomy" id="931172"/>
    <lineage>
        <taxon>Eukaryota</taxon>
        <taxon>Metazoa</taxon>
        <taxon>Ecdysozoa</taxon>
        <taxon>Arthropoda</taxon>
        <taxon>Chelicerata</taxon>
        <taxon>Arachnida</taxon>
        <taxon>Araneae</taxon>
        <taxon>Araneomorphae</taxon>
        <taxon>Entelegynae</taxon>
        <taxon>Araneoidea</taxon>
        <taxon>Linyphiidae</taxon>
        <taxon>Erigoninae</taxon>
        <taxon>Oedothorax</taxon>
    </lineage>
</organism>
<evidence type="ECO:0000313" key="3">
    <source>
        <dbReference type="Proteomes" id="UP000827092"/>
    </source>
</evidence>
<keyword evidence="3" id="KW-1185">Reference proteome</keyword>
<dbReference type="EMBL" id="JAFNEN010000466">
    <property type="protein sequence ID" value="KAG8182356.1"/>
    <property type="molecule type" value="Genomic_DNA"/>
</dbReference>